<keyword evidence="2" id="KW-1185">Reference proteome</keyword>
<proteinExistence type="predicted"/>
<sequence length="15" mass="1716">DFVDFNQAGVKMDET</sequence>
<name>A0A8S1E5D6_9INSE</name>
<reference evidence="1 2" key="1">
    <citation type="submission" date="2020-04" db="EMBL/GenBank/DDBJ databases">
        <authorList>
            <person name="Alioto T."/>
            <person name="Alioto T."/>
            <person name="Gomez Garrido J."/>
        </authorList>
    </citation>
    <scope>NUCLEOTIDE SEQUENCE [LARGE SCALE GENOMIC DNA]</scope>
</reference>
<protein>
    <submittedName>
        <fullName evidence="1">Uncharacterized protein</fullName>
    </submittedName>
</protein>
<organism evidence="1 2">
    <name type="scientific">Cloeon dipterum</name>
    <dbReference type="NCBI Taxonomy" id="197152"/>
    <lineage>
        <taxon>Eukaryota</taxon>
        <taxon>Metazoa</taxon>
        <taxon>Ecdysozoa</taxon>
        <taxon>Arthropoda</taxon>
        <taxon>Hexapoda</taxon>
        <taxon>Insecta</taxon>
        <taxon>Pterygota</taxon>
        <taxon>Palaeoptera</taxon>
        <taxon>Ephemeroptera</taxon>
        <taxon>Pisciforma</taxon>
        <taxon>Baetidae</taxon>
        <taxon>Cloeon</taxon>
    </lineage>
</organism>
<dbReference type="Proteomes" id="UP000494165">
    <property type="component" value="Unassembled WGS sequence"/>
</dbReference>
<accession>A0A8S1E5D6</accession>
<gene>
    <name evidence="1" type="ORF">CLODIP_2_CD03152</name>
</gene>
<dbReference type="EMBL" id="CADEPI010000701">
    <property type="protein sequence ID" value="CAB3388143.1"/>
    <property type="molecule type" value="Genomic_DNA"/>
</dbReference>
<evidence type="ECO:0000313" key="1">
    <source>
        <dbReference type="EMBL" id="CAB3388143.1"/>
    </source>
</evidence>
<evidence type="ECO:0000313" key="2">
    <source>
        <dbReference type="Proteomes" id="UP000494165"/>
    </source>
</evidence>
<comment type="caution">
    <text evidence="1">The sequence shown here is derived from an EMBL/GenBank/DDBJ whole genome shotgun (WGS) entry which is preliminary data.</text>
</comment>
<feature type="non-terminal residue" evidence="1">
    <location>
        <position position="15"/>
    </location>
</feature>